<proteinExistence type="predicted"/>
<feature type="region of interest" description="Disordered" evidence="1">
    <location>
        <begin position="14"/>
        <end position="71"/>
    </location>
</feature>
<gene>
    <name evidence="2" type="ORF">HHJ77_11510</name>
</gene>
<name>A0A7Y0UVG8_9ACTO</name>
<evidence type="ECO:0008006" key="4">
    <source>
        <dbReference type="Google" id="ProtNLM"/>
    </source>
</evidence>
<dbReference type="InterPro" id="IPR024422">
    <property type="entry name" value="Protein_unknown_function_OB"/>
</dbReference>
<dbReference type="EMBL" id="JABCUS010000050">
    <property type="protein sequence ID" value="NMX04501.1"/>
    <property type="molecule type" value="Genomic_DNA"/>
</dbReference>
<evidence type="ECO:0000256" key="1">
    <source>
        <dbReference type="SAM" id="MobiDB-lite"/>
    </source>
</evidence>
<reference evidence="2 3" key="1">
    <citation type="submission" date="2020-04" db="EMBL/GenBank/DDBJ databases">
        <title>Antimicrobial susceptibility and clonality of vaginal-derived multi-drug resistant Mobiluncus isolates in China.</title>
        <authorList>
            <person name="Zhang X."/>
        </authorList>
    </citation>
    <scope>NUCLEOTIDE SEQUENCE [LARGE SCALE GENOMIC DNA]</scope>
    <source>
        <strain evidence="2 3">12</strain>
    </source>
</reference>
<evidence type="ECO:0000313" key="3">
    <source>
        <dbReference type="Proteomes" id="UP000575397"/>
    </source>
</evidence>
<organism evidence="2 3">
    <name type="scientific">Mobiluncus mulieris</name>
    <dbReference type="NCBI Taxonomy" id="2052"/>
    <lineage>
        <taxon>Bacteria</taxon>
        <taxon>Bacillati</taxon>
        <taxon>Actinomycetota</taxon>
        <taxon>Actinomycetes</taxon>
        <taxon>Actinomycetales</taxon>
        <taxon>Actinomycetaceae</taxon>
        <taxon>Mobiluncus</taxon>
    </lineage>
</organism>
<dbReference type="Proteomes" id="UP000575397">
    <property type="component" value="Unassembled WGS sequence"/>
</dbReference>
<protein>
    <recommendedName>
        <fullName evidence="4">tRNA_anti-like</fullName>
    </recommendedName>
</protein>
<dbReference type="AlphaFoldDB" id="A0A7Y0UVG8"/>
<dbReference type="Pfam" id="PF12869">
    <property type="entry name" value="tRNA_anti-like"/>
    <property type="match status" value="1"/>
</dbReference>
<feature type="compositionally biased region" description="Low complexity" evidence="1">
    <location>
        <begin position="27"/>
        <end position="40"/>
    </location>
</feature>
<evidence type="ECO:0000313" key="2">
    <source>
        <dbReference type="EMBL" id="NMX04501.1"/>
    </source>
</evidence>
<comment type="caution">
    <text evidence="2">The sequence shown here is derived from an EMBL/GenBank/DDBJ whole genome shotgun (WGS) entry which is preliminary data.</text>
</comment>
<accession>A0A7Y0UVG8</accession>
<feature type="compositionally biased region" description="Basic and acidic residues" evidence="1">
    <location>
        <begin position="50"/>
        <end position="67"/>
    </location>
</feature>
<sequence length="173" mass="18047">MVFLGLGVIGGIGNALNGESSDKEGSEASSASKASETSEAVPSETSAESAPEKKPVEPAKKPEKAEDPAMEVAAGDLIKAYQDNELGADKQYKGKVLKITGVFDSTSDVLGSKAVWVTGGTEFQINKIGCTLANDAEVDKAANLQSKQQIVVQGTLEGFNQLSVNLRKCTIVQ</sequence>